<evidence type="ECO:0000256" key="5">
    <source>
        <dbReference type="PROSITE-ProRule" id="PRU00169"/>
    </source>
</evidence>
<dbReference type="Pfam" id="PF00072">
    <property type="entry name" value="Response_reg"/>
    <property type="match status" value="1"/>
</dbReference>
<dbReference type="PANTHER" id="PTHR43214">
    <property type="entry name" value="TWO-COMPONENT RESPONSE REGULATOR"/>
    <property type="match status" value="1"/>
</dbReference>
<organism evidence="8 9">
    <name type="scientific">Streptomyces actuosus</name>
    <dbReference type="NCBI Taxonomy" id="1885"/>
    <lineage>
        <taxon>Bacteria</taxon>
        <taxon>Bacillati</taxon>
        <taxon>Actinomycetota</taxon>
        <taxon>Actinomycetes</taxon>
        <taxon>Kitasatosporales</taxon>
        <taxon>Streptomycetaceae</taxon>
        <taxon>Streptomyces</taxon>
    </lineage>
</organism>
<dbReference type="InterPro" id="IPR000792">
    <property type="entry name" value="Tscrpt_reg_LuxR_C"/>
</dbReference>
<dbReference type="PRINTS" id="PR00038">
    <property type="entry name" value="HTHLUXR"/>
</dbReference>
<keyword evidence="1 5" id="KW-0597">Phosphoprotein</keyword>
<evidence type="ECO:0000256" key="4">
    <source>
        <dbReference type="ARBA" id="ARBA00023163"/>
    </source>
</evidence>
<dbReference type="Proteomes" id="UP000788262">
    <property type="component" value="Unassembled WGS sequence"/>
</dbReference>
<evidence type="ECO:0000259" key="6">
    <source>
        <dbReference type="PROSITE" id="PS50043"/>
    </source>
</evidence>
<dbReference type="InterPro" id="IPR001789">
    <property type="entry name" value="Sig_transdc_resp-reg_receiver"/>
</dbReference>
<dbReference type="InterPro" id="IPR058245">
    <property type="entry name" value="NreC/VraR/RcsB-like_REC"/>
</dbReference>
<dbReference type="SMART" id="SM00448">
    <property type="entry name" value="REC"/>
    <property type="match status" value="1"/>
</dbReference>
<evidence type="ECO:0000256" key="1">
    <source>
        <dbReference type="ARBA" id="ARBA00022553"/>
    </source>
</evidence>
<sequence length="219" mass="23814">MITVVVADDEELVRESLRLILQTDDTITVVAAVADGEQVVAAARSHQPDVVLTDVQMPATDGITAALALRRLPRPPRVVVLTSFARDEYLYSALKAGVDGFLLKDTRPHELIDAIKVVARGEAIISPSMTRTLMEQFTVPHEAVRARERLESLPQDQRTILALLAQGLSNAEIGARMHLSESQVKVHVSRILRLLDCANRVQAAILAHTAGLTPPTVPS</sequence>
<feature type="modified residue" description="4-aspartylphosphate" evidence="5">
    <location>
        <position position="54"/>
    </location>
</feature>
<evidence type="ECO:0000313" key="9">
    <source>
        <dbReference type="Proteomes" id="UP000788262"/>
    </source>
</evidence>
<protein>
    <submittedName>
        <fullName evidence="8">Response regulator transcription factor</fullName>
    </submittedName>
</protein>
<evidence type="ECO:0000259" key="7">
    <source>
        <dbReference type="PROSITE" id="PS50110"/>
    </source>
</evidence>
<dbReference type="CDD" id="cd06170">
    <property type="entry name" value="LuxR_C_like"/>
    <property type="match status" value="1"/>
</dbReference>
<dbReference type="InterPro" id="IPR016032">
    <property type="entry name" value="Sig_transdc_resp-reg_C-effctor"/>
</dbReference>
<dbReference type="PROSITE" id="PS50110">
    <property type="entry name" value="RESPONSE_REGULATORY"/>
    <property type="match status" value="1"/>
</dbReference>
<dbReference type="PANTHER" id="PTHR43214:SF24">
    <property type="entry name" value="TRANSCRIPTIONAL REGULATORY PROTEIN NARL-RELATED"/>
    <property type="match status" value="1"/>
</dbReference>
<dbReference type="PROSITE" id="PS50043">
    <property type="entry name" value="HTH_LUXR_2"/>
    <property type="match status" value="1"/>
</dbReference>
<evidence type="ECO:0000313" key="8">
    <source>
        <dbReference type="EMBL" id="MBN0048587.1"/>
    </source>
</evidence>
<dbReference type="InterPro" id="IPR039420">
    <property type="entry name" value="WalR-like"/>
</dbReference>
<dbReference type="RefSeq" id="WP_205386719.1">
    <property type="nucleotide sequence ID" value="NZ_JAFFZS010000042.1"/>
</dbReference>
<dbReference type="SUPFAM" id="SSF46894">
    <property type="entry name" value="C-terminal effector domain of the bipartite response regulators"/>
    <property type="match status" value="1"/>
</dbReference>
<keyword evidence="3" id="KW-0238">DNA-binding</keyword>
<dbReference type="CDD" id="cd17535">
    <property type="entry name" value="REC_NarL-like"/>
    <property type="match status" value="1"/>
</dbReference>
<evidence type="ECO:0000256" key="2">
    <source>
        <dbReference type="ARBA" id="ARBA00023015"/>
    </source>
</evidence>
<dbReference type="Pfam" id="PF00196">
    <property type="entry name" value="GerE"/>
    <property type="match status" value="1"/>
</dbReference>
<evidence type="ECO:0000256" key="3">
    <source>
        <dbReference type="ARBA" id="ARBA00023125"/>
    </source>
</evidence>
<dbReference type="Gene3D" id="3.40.50.2300">
    <property type="match status" value="1"/>
</dbReference>
<gene>
    <name evidence="8" type="ORF">JS756_31735</name>
</gene>
<dbReference type="EMBL" id="JAFFZS010000042">
    <property type="protein sequence ID" value="MBN0048587.1"/>
    <property type="molecule type" value="Genomic_DNA"/>
</dbReference>
<name>A0ABS2VZJ7_STRAS</name>
<dbReference type="SMART" id="SM00421">
    <property type="entry name" value="HTH_LUXR"/>
    <property type="match status" value="1"/>
</dbReference>
<keyword evidence="9" id="KW-1185">Reference proteome</keyword>
<reference evidence="8 9" key="1">
    <citation type="submission" date="2021-02" db="EMBL/GenBank/DDBJ databases">
        <title>Whole genome sequencing of Streptomyces actuosus VRA1.</title>
        <authorList>
            <person name="Sen G."/>
            <person name="Sen A."/>
        </authorList>
    </citation>
    <scope>NUCLEOTIDE SEQUENCE [LARGE SCALE GENOMIC DNA]</scope>
    <source>
        <strain evidence="8 9">VRA1</strain>
    </source>
</reference>
<comment type="caution">
    <text evidence="8">The sequence shown here is derived from an EMBL/GenBank/DDBJ whole genome shotgun (WGS) entry which is preliminary data.</text>
</comment>
<proteinExistence type="predicted"/>
<keyword evidence="4" id="KW-0804">Transcription</keyword>
<keyword evidence="2" id="KW-0805">Transcription regulation</keyword>
<feature type="domain" description="Response regulatory" evidence="7">
    <location>
        <begin position="3"/>
        <end position="119"/>
    </location>
</feature>
<dbReference type="SUPFAM" id="SSF52172">
    <property type="entry name" value="CheY-like"/>
    <property type="match status" value="1"/>
</dbReference>
<feature type="domain" description="HTH luxR-type" evidence="6">
    <location>
        <begin position="146"/>
        <end position="211"/>
    </location>
</feature>
<accession>A0ABS2VZJ7</accession>
<dbReference type="InterPro" id="IPR011006">
    <property type="entry name" value="CheY-like_superfamily"/>
</dbReference>